<dbReference type="AlphaFoldDB" id="A0A385SNZ7"/>
<sequence>MKINDKIENAKRQLANRLSAASEQYSSKTKKWTLITAGLCCAFVCLLLMILPFMEPQKGKLNKNAVIPAVIGLPQPGPLLTHKDQEVLQGFIQTMDSLKRVDRNTYDNAIKGREGMIDSILFLLRYSGHELINK</sequence>
<keyword evidence="1" id="KW-1133">Transmembrane helix</keyword>
<name>A0A385SNZ7_9BACT</name>
<evidence type="ECO:0000256" key="1">
    <source>
        <dbReference type="SAM" id="Phobius"/>
    </source>
</evidence>
<accession>A0A385SNZ7</accession>
<dbReference type="Proteomes" id="UP000266183">
    <property type="component" value="Chromosome"/>
</dbReference>
<feature type="transmembrane region" description="Helical" evidence="1">
    <location>
        <begin position="32"/>
        <end position="54"/>
    </location>
</feature>
<organism evidence="2 3">
    <name type="scientific">Chryseolinea soli</name>
    <dbReference type="NCBI Taxonomy" id="2321403"/>
    <lineage>
        <taxon>Bacteria</taxon>
        <taxon>Pseudomonadati</taxon>
        <taxon>Bacteroidota</taxon>
        <taxon>Cytophagia</taxon>
        <taxon>Cytophagales</taxon>
        <taxon>Fulvivirgaceae</taxon>
        <taxon>Chryseolinea</taxon>
    </lineage>
</organism>
<keyword evidence="1" id="KW-0472">Membrane</keyword>
<gene>
    <name evidence="2" type="ORF">D4L85_16125</name>
</gene>
<keyword evidence="3" id="KW-1185">Reference proteome</keyword>
<reference evidence="3" key="1">
    <citation type="submission" date="2018-09" db="EMBL/GenBank/DDBJ databases">
        <title>Chryseolinea sp. KIS68-18 isolated from soil.</title>
        <authorList>
            <person name="Weon H.-Y."/>
            <person name="Kwon S.-W."/>
            <person name="Lee S.A."/>
        </authorList>
    </citation>
    <scope>NUCLEOTIDE SEQUENCE [LARGE SCALE GENOMIC DNA]</scope>
    <source>
        <strain evidence="3">KIS68-18</strain>
    </source>
</reference>
<evidence type="ECO:0000313" key="3">
    <source>
        <dbReference type="Proteomes" id="UP000266183"/>
    </source>
</evidence>
<dbReference type="EMBL" id="CP032382">
    <property type="protein sequence ID" value="AYB31997.1"/>
    <property type="molecule type" value="Genomic_DNA"/>
</dbReference>
<proteinExistence type="predicted"/>
<evidence type="ECO:0000313" key="2">
    <source>
        <dbReference type="EMBL" id="AYB31997.1"/>
    </source>
</evidence>
<protein>
    <submittedName>
        <fullName evidence="2">Uncharacterized protein</fullName>
    </submittedName>
</protein>
<keyword evidence="1" id="KW-0812">Transmembrane</keyword>
<dbReference type="KEGG" id="chk:D4L85_16125"/>